<keyword evidence="1" id="KW-0732">Signal</keyword>
<proteinExistence type="predicted"/>
<accession>A0A317F0S6</accession>
<evidence type="ECO:0000259" key="2">
    <source>
        <dbReference type="Pfam" id="PF11827"/>
    </source>
</evidence>
<evidence type="ECO:0000256" key="1">
    <source>
        <dbReference type="SAM" id="SignalP"/>
    </source>
</evidence>
<dbReference type="AlphaFoldDB" id="A0A317F0S6"/>
<gene>
    <name evidence="3" type="ORF">DF947_06640</name>
</gene>
<dbReference type="EMBL" id="QGNY01000002">
    <property type="protein sequence ID" value="PWS32744.1"/>
    <property type="molecule type" value="Genomic_DNA"/>
</dbReference>
<dbReference type="InterPro" id="IPR021782">
    <property type="entry name" value="DUF3347"/>
</dbReference>
<protein>
    <recommendedName>
        <fullName evidence="2">DUF3347 domain-containing protein</fullName>
    </recommendedName>
</protein>
<feature type="signal peptide" evidence="1">
    <location>
        <begin position="1"/>
        <end position="24"/>
    </location>
</feature>
<sequence length="170" mass="19081">MIIMKKIFLFIAILAIATTKISFAQSKADGAFNQVLTAYFDLKNALASDKKDLATAKAKALVVKIDAVPHKDLPADQHKFWMEQSTLIKAKAKELANAKDIKIQRKAFEGISYPMIKTLRTIKFNTSTVYVQHCPMAKASWLNEKENIENPYYGSMMFECGDVAETIKAK</sequence>
<comment type="caution">
    <text evidence="3">The sequence shown here is derived from an EMBL/GenBank/DDBJ whole genome shotgun (WGS) entry which is preliminary data.</text>
</comment>
<evidence type="ECO:0000313" key="3">
    <source>
        <dbReference type="EMBL" id="PWS32744.1"/>
    </source>
</evidence>
<keyword evidence="4" id="KW-1185">Reference proteome</keyword>
<evidence type="ECO:0000313" key="4">
    <source>
        <dbReference type="Proteomes" id="UP000245391"/>
    </source>
</evidence>
<dbReference type="Pfam" id="PF11827">
    <property type="entry name" value="DUF3347"/>
    <property type="match status" value="1"/>
</dbReference>
<organism evidence="3 4">
    <name type="scientific">Pedobacter paludis</name>
    <dbReference type="NCBI Taxonomy" id="2203212"/>
    <lineage>
        <taxon>Bacteria</taxon>
        <taxon>Pseudomonadati</taxon>
        <taxon>Bacteroidota</taxon>
        <taxon>Sphingobacteriia</taxon>
        <taxon>Sphingobacteriales</taxon>
        <taxon>Sphingobacteriaceae</taxon>
        <taxon>Pedobacter</taxon>
    </lineage>
</organism>
<feature type="chain" id="PRO_5016406996" description="DUF3347 domain-containing protein" evidence="1">
    <location>
        <begin position="25"/>
        <end position="170"/>
    </location>
</feature>
<reference evidence="4" key="1">
    <citation type="submission" date="2018-05" db="EMBL/GenBank/DDBJ databases">
        <title>Pedobacter paludis sp. nov., isolated from wetland soil.</title>
        <authorList>
            <person name="Zhang Y."/>
        </authorList>
    </citation>
    <scope>NUCLEOTIDE SEQUENCE [LARGE SCALE GENOMIC DNA]</scope>
    <source>
        <strain evidence="4">R-8</strain>
    </source>
</reference>
<dbReference type="Proteomes" id="UP000245391">
    <property type="component" value="Unassembled WGS sequence"/>
</dbReference>
<name>A0A317F0S6_9SPHI</name>
<feature type="domain" description="DUF3347" evidence="2">
    <location>
        <begin position="35"/>
        <end position="123"/>
    </location>
</feature>